<dbReference type="Gene3D" id="2.20.25.110">
    <property type="entry name" value="S-adenosyl-L-methionine-dependent methyltransferases"/>
    <property type="match status" value="1"/>
</dbReference>
<evidence type="ECO:0000313" key="3">
    <source>
        <dbReference type="Proteomes" id="UP000428260"/>
    </source>
</evidence>
<protein>
    <submittedName>
        <fullName evidence="2">Methyltransferase domain-containing protein</fullName>
    </submittedName>
</protein>
<dbReference type="Gene3D" id="3.40.50.150">
    <property type="entry name" value="Vaccinia Virus protein VP39"/>
    <property type="match status" value="1"/>
</dbReference>
<dbReference type="PANTHER" id="PTHR43861">
    <property type="entry name" value="TRANS-ACONITATE 2-METHYLTRANSFERASE-RELATED"/>
    <property type="match status" value="1"/>
</dbReference>
<dbReference type="InterPro" id="IPR025714">
    <property type="entry name" value="Methyltranfer_dom"/>
</dbReference>
<dbReference type="SUPFAM" id="SSF53335">
    <property type="entry name" value="S-adenosyl-L-methionine-dependent methyltransferases"/>
    <property type="match status" value="1"/>
</dbReference>
<keyword evidence="2" id="KW-0489">Methyltransferase</keyword>
<dbReference type="AlphaFoldDB" id="A0A6I6K216"/>
<gene>
    <name evidence="2" type="ORF">GM418_28410</name>
</gene>
<dbReference type="Proteomes" id="UP000428260">
    <property type="component" value="Chromosome"/>
</dbReference>
<dbReference type="GO" id="GO:0032259">
    <property type="term" value="P:methylation"/>
    <property type="evidence" value="ECO:0007669"/>
    <property type="project" value="UniProtKB-KW"/>
</dbReference>
<name>A0A6I6K216_9BACT</name>
<dbReference type="EMBL" id="CP046401">
    <property type="protein sequence ID" value="QGY47450.1"/>
    <property type="molecule type" value="Genomic_DNA"/>
</dbReference>
<evidence type="ECO:0000313" key="2">
    <source>
        <dbReference type="EMBL" id="QGY47450.1"/>
    </source>
</evidence>
<reference evidence="2 3" key="1">
    <citation type="submission" date="2019-11" db="EMBL/GenBank/DDBJ databases">
        <authorList>
            <person name="Zheng R.K."/>
            <person name="Sun C.M."/>
        </authorList>
    </citation>
    <scope>NUCLEOTIDE SEQUENCE [LARGE SCALE GENOMIC DNA]</scope>
    <source>
        <strain evidence="2 3">WC007</strain>
    </source>
</reference>
<proteinExistence type="predicted"/>
<accession>A0A6I6K216</accession>
<dbReference type="Pfam" id="PF13847">
    <property type="entry name" value="Methyltransf_31"/>
    <property type="match status" value="1"/>
</dbReference>
<dbReference type="RefSeq" id="WP_158871333.1">
    <property type="nucleotide sequence ID" value="NZ_CP046401.1"/>
</dbReference>
<dbReference type="InterPro" id="IPR029063">
    <property type="entry name" value="SAM-dependent_MTases_sf"/>
</dbReference>
<dbReference type="CDD" id="cd02440">
    <property type="entry name" value="AdoMet_MTases"/>
    <property type="match status" value="1"/>
</dbReference>
<keyword evidence="3" id="KW-1185">Reference proteome</keyword>
<dbReference type="KEGG" id="mcos:GM418_28410"/>
<evidence type="ECO:0000259" key="1">
    <source>
        <dbReference type="Pfam" id="PF13847"/>
    </source>
</evidence>
<keyword evidence="2" id="KW-0808">Transferase</keyword>
<feature type="domain" description="Methyltransferase" evidence="1">
    <location>
        <begin position="39"/>
        <end position="158"/>
    </location>
</feature>
<organism evidence="2 3">
    <name type="scientific">Maribellus comscasis</name>
    <dbReference type="NCBI Taxonomy" id="2681766"/>
    <lineage>
        <taxon>Bacteria</taxon>
        <taxon>Pseudomonadati</taxon>
        <taxon>Bacteroidota</taxon>
        <taxon>Bacteroidia</taxon>
        <taxon>Marinilabiliales</taxon>
        <taxon>Prolixibacteraceae</taxon>
        <taxon>Maribellus</taxon>
    </lineage>
</organism>
<dbReference type="GO" id="GO:0008168">
    <property type="term" value="F:methyltransferase activity"/>
    <property type="evidence" value="ECO:0007669"/>
    <property type="project" value="UniProtKB-KW"/>
</dbReference>
<sequence>MSTDHQNKFYTSISKYYAEIFPYKPSQLNFVKNRVGDLNGKKMLDIGCATGELAFQLANSEVEVMGIDLNKDLLEQARLKNSHQNIQFKSGNMLDLENDFYPAQFDAVLCFGNTLVHLHANKRIEQMLKGVYQVLKAGGHFLLQILNYDYVLNQQISELPVIETKNIKFVRKYGFEKNSSLVHFQTDLILKKENEIISNKTPLLALKSEELHELLSQTNFADIELFSDFKMESFGGEHLPLVVSCRK</sequence>